<dbReference type="AlphaFoldDB" id="A0AAE5S1Y3"/>
<evidence type="ECO:0000313" key="1">
    <source>
        <dbReference type="EMBL" id="POO54366.1"/>
    </source>
</evidence>
<dbReference type="GeneID" id="86878221"/>
<comment type="caution">
    <text evidence="1">The sequence shown here is derived from an EMBL/GenBank/DDBJ whole genome shotgun (WGS) entry which is preliminary data.</text>
</comment>
<sequence length="193" mass="21873">MKTIIFNSRPPIVTNLRFTPEIGDWPVDDWKYADVQHVYLRTTDLVRRIIDATPISGEFRRVLIDVKVQDLTPDVHSCIPGWHIDGAFPHPGIEPDRHHLFVMNGPLTEFINEPVECEVGDPVDMTEVVQQIPPDVRVSKCASNAITTFTSLDFHRGVVAEKKTRRLLVRLTETNTVLAHNRPKSPSVGARRP</sequence>
<protein>
    <submittedName>
        <fullName evidence="1">Uncharacterized protein</fullName>
    </submittedName>
</protein>
<dbReference type="EMBL" id="NXEJ01000001">
    <property type="protein sequence ID" value="POO54366.1"/>
    <property type="molecule type" value="Genomic_DNA"/>
</dbReference>
<evidence type="ECO:0000313" key="2">
    <source>
        <dbReference type="Proteomes" id="UP000237447"/>
    </source>
</evidence>
<name>A0AAE5S1Y3_9HYPH</name>
<dbReference type="RefSeq" id="WP_103656835.1">
    <property type="nucleotide sequence ID" value="NZ_NXEJ01000001.1"/>
</dbReference>
<dbReference type="Proteomes" id="UP000237447">
    <property type="component" value="Unassembled WGS sequence"/>
</dbReference>
<organism evidence="1 2">
    <name type="scientific">Agrobacterium rosae</name>
    <dbReference type="NCBI Taxonomy" id="1972867"/>
    <lineage>
        <taxon>Bacteria</taxon>
        <taxon>Pseudomonadati</taxon>
        <taxon>Pseudomonadota</taxon>
        <taxon>Alphaproteobacteria</taxon>
        <taxon>Hyphomicrobiales</taxon>
        <taxon>Rhizobiaceae</taxon>
        <taxon>Rhizobium/Agrobacterium group</taxon>
        <taxon>Agrobacterium</taxon>
    </lineage>
</organism>
<gene>
    <name evidence="1" type="ORF">CPJ18_02390</name>
</gene>
<proteinExistence type="predicted"/>
<reference evidence="1 2" key="1">
    <citation type="journal article" date="2018" name="Syst. Appl. Microbiol.">
        <title>Agrobacterium rosae sp. nov., isolated from galls on different agricultural crops.</title>
        <authorList>
            <person name="Kuzmanovic N."/>
            <person name="Pulawska J."/>
            <person name="Smalla K."/>
            <person name="Nesme X."/>
        </authorList>
    </citation>
    <scope>NUCLEOTIDE SEQUENCE [LARGE SCALE GENOMIC DNA]</scope>
    <source>
        <strain evidence="1 2">NCPPB 1650</strain>
    </source>
</reference>
<accession>A0AAE5S1Y3</accession>